<dbReference type="SUPFAM" id="SSF56601">
    <property type="entry name" value="beta-lactamase/transpeptidase-like"/>
    <property type="match status" value="1"/>
</dbReference>
<proteinExistence type="predicted"/>
<name>A0A382H1C0_9ZZZZ</name>
<accession>A0A382H1C0</accession>
<dbReference type="InterPro" id="IPR050789">
    <property type="entry name" value="Diverse_Enzym_Activities"/>
</dbReference>
<dbReference type="PANTHER" id="PTHR43283:SF3">
    <property type="entry name" value="BETA-LACTAMASE FAMILY PROTEIN (AFU_ORTHOLOGUE AFUA_5G07500)"/>
    <property type="match status" value="1"/>
</dbReference>
<evidence type="ECO:0000259" key="1">
    <source>
        <dbReference type="Pfam" id="PF00144"/>
    </source>
</evidence>
<dbReference type="Pfam" id="PF00144">
    <property type="entry name" value="Beta-lactamase"/>
    <property type="match status" value="1"/>
</dbReference>
<reference evidence="2" key="1">
    <citation type="submission" date="2018-05" db="EMBL/GenBank/DDBJ databases">
        <authorList>
            <person name="Lanie J.A."/>
            <person name="Ng W.-L."/>
            <person name="Kazmierczak K.M."/>
            <person name="Andrzejewski T.M."/>
            <person name="Davidsen T.M."/>
            <person name="Wayne K.J."/>
            <person name="Tettelin H."/>
            <person name="Glass J.I."/>
            <person name="Rusch D."/>
            <person name="Podicherti R."/>
            <person name="Tsui H.-C.T."/>
            <person name="Winkler M.E."/>
        </authorList>
    </citation>
    <scope>NUCLEOTIDE SEQUENCE</scope>
</reference>
<organism evidence="2">
    <name type="scientific">marine metagenome</name>
    <dbReference type="NCBI Taxonomy" id="408172"/>
    <lineage>
        <taxon>unclassified sequences</taxon>
        <taxon>metagenomes</taxon>
        <taxon>ecological metagenomes</taxon>
    </lineage>
</organism>
<dbReference type="InterPro" id="IPR001466">
    <property type="entry name" value="Beta-lactam-related"/>
</dbReference>
<dbReference type="AlphaFoldDB" id="A0A382H1C0"/>
<feature type="domain" description="Beta-lactamase-related" evidence="1">
    <location>
        <begin position="42"/>
        <end position="365"/>
    </location>
</feature>
<dbReference type="EMBL" id="UINC01058631">
    <property type="protein sequence ID" value="SVB81116.1"/>
    <property type="molecule type" value="Genomic_DNA"/>
</dbReference>
<dbReference type="InterPro" id="IPR012338">
    <property type="entry name" value="Beta-lactam/transpept-like"/>
</dbReference>
<dbReference type="Gene3D" id="3.40.710.10">
    <property type="entry name" value="DD-peptidase/beta-lactamase superfamily"/>
    <property type="match status" value="1"/>
</dbReference>
<gene>
    <name evidence="2" type="ORF">METZ01_LOCUS233970</name>
</gene>
<dbReference type="PANTHER" id="PTHR43283">
    <property type="entry name" value="BETA-LACTAMASE-RELATED"/>
    <property type="match status" value="1"/>
</dbReference>
<evidence type="ECO:0000313" key="2">
    <source>
        <dbReference type="EMBL" id="SVB81116.1"/>
    </source>
</evidence>
<protein>
    <recommendedName>
        <fullName evidence="1">Beta-lactamase-related domain-containing protein</fullName>
    </recommendedName>
</protein>
<sequence>MKRFFSILLLFCACSHDSSISKDLSISIKEYQKLLIEKGVTASNVVVLLKDGKEIVNSVVNSNIDGDMNINDNTIFPIWSLSKTVTGVGVMILYERGLIDFDDPLSKYIPYFKNVKCKDKNNEYIYYCDNEITLLDLMTHRSGYPNNNEHYPARDNKYRNLDDFVRDVSKYPVEFEPGTDYLYGASYDILGRVIEVVSNQTFYEFLKENIFVPIDMVNTKFYIDKNERKNFQVLYRRNNNLREFTFEYDQNEYLSGGNGHFGGGGLVSTTPDLMKFCKMLLNKGSYKNKKIISSQAIDMMTTVYTKSSYDNGFYDGWDVGFSLFILNEPLLDGSNAPKGIYRFAGYHNNHLWIDYKNNLYGLFMARSIPHSKLMVHKLRSVVYNIIN</sequence>